<feature type="chain" id="PRO_5042170142" description="Alpha glucuronidase N-terminal domain-containing protein" evidence="2">
    <location>
        <begin position="20"/>
        <end position="1167"/>
    </location>
</feature>
<organism evidence="3 4">
    <name type="scientific">Oligosphaera ethanolica</name>
    <dbReference type="NCBI Taxonomy" id="760260"/>
    <lineage>
        <taxon>Bacteria</taxon>
        <taxon>Pseudomonadati</taxon>
        <taxon>Lentisphaerota</taxon>
        <taxon>Oligosphaeria</taxon>
        <taxon>Oligosphaerales</taxon>
        <taxon>Oligosphaeraceae</taxon>
        <taxon>Oligosphaera</taxon>
    </lineage>
</organism>
<evidence type="ECO:0000313" key="4">
    <source>
        <dbReference type="Proteomes" id="UP001238163"/>
    </source>
</evidence>
<dbReference type="Gene3D" id="3.30.379.10">
    <property type="entry name" value="Chitobiase/beta-hexosaminidase domain 2-like"/>
    <property type="match status" value="1"/>
</dbReference>
<protein>
    <recommendedName>
        <fullName evidence="5">Alpha glucuronidase N-terminal domain-containing protein</fullName>
    </recommendedName>
</protein>
<sequence length="1167" mass="129955">MNTHAVAVTLLLSSFCVTAAANTDNLWADPGFEAMGVAGNAHSGERAGVLSVDKKVHWQHAFHQRLAVTPFTTYEARAVAKADLAAGSGPAQALFSYSYNCYGWFGSGGIPVRSGDSWTPVSRQFIAISDSIYFAPLVFLDAGPGSAWIDDLSITAILGPEETIAALQAKADKNTTDRQILMRYHFSRNDEAAAKAAADFSDTRDACEYACLMAQRATTKEDRTRYLGDMIAKNCGQFPDAHKRIQELFANFTEEERFAICVSGLERYPGNSAKVLMPFSFVFIKHPHDNMDAYREDLQRKDALNQQFIALKERFSKLDWRAAQSSWDEQYAGATAAIKAVLADIGSCEIILGGKAVAPASHAIVLPTEATPSELRAASELRRCLELSSGQALPVIGLGDLGGRFPLFIGRNAALPARGIVIDLPALGDDGTHTELTPNALALCGNKRGVLYAVYSFLEEQLGWRWFTDDCITHPLAGRFAPLPFQQRYIPPFDSRYTSYIQFSDPEICVPLKLNGFRVNADESWGGRINYKGFVHTFGSLVPQSKYAAEHPEYYSEINGKRVLERTQLCLTNPDVLRIATATVRSWLKDAAPDVSIVSVSQNDWHNYCRCPPCQALADREESQSGPLLHFVNAIARDIAADYPHISIDTLAYQYTRKAPKVVRPEKNVIVRLCSIECCFAHSLEDCERNRSFVTDIEAWAAISPRLDIWDYTINFAHSTMPFPNLRVLQPNLQFFRRNQVRGMLEQGNRFTKGGEFQDLRGYVIAKLLWNPDEDVARLVREFTDAYYGPAAEHIRAYIALLHDHFTQNPAAHVGIYAAPTAYLNQPELLAALRDILAQAQAAAAGDPLYAKRCAVACMPLWYTELMLAQNRYVPQGTQLVNQDAAARQGTLANFVTTAKDVGLTKISESRKRPYAEWLQQMEQGPTQVDVVTLKNDHLAMQIIPARGGRIWRLRYRDRDLIALFGDDSKGYDIDAGGYEEYSTHEYQSAGWREPYAVLSASDSQIVLQADLPNGRRLTRRISLLPDRPAFEVQSTLLALLPCETLALRSHPAFHVTATGNCTLFRLDDQRQWQSQKLAPDKGENIWFKGPLVPNGQWALYDQASGLAISNRFPRQDVDFCYVNASPDERRVNLEQWGAPHKAAAPGDSVSITNTYDVLSDKFPWNP</sequence>
<dbReference type="Gene3D" id="2.60.120.260">
    <property type="entry name" value="Galactose-binding domain-like"/>
    <property type="match status" value="1"/>
</dbReference>
<evidence type="ECO:0000256" key="1">
    <source>
        <dbReference type="ARBA" id="ARBA00022801"/>
    </source>
</evidence>
<gene>
    <name evidence="3" type="ORF">J3R75_003767</name>
</gene>
<keyword evidence="1" id="KW-0378">Hydrolase</keyword>
<accession>A0AAE3VJP4</accession>
<feature type="signal peptide" evidence="2">
    <location>
        <begin position="1"/>
        <end position="19"/>
    </location>
</feature>
<keyword evidence="4" id="KW-1185">Reference proteome</keyword>
<dbReference type="GO" id="GO:0005975">
    <property type="term" value="P:carbohydrate metabolic process"/>
    <property type="evidence" value="ECO:0007669"/>
    <property type="project" value="UniProtKB-ARBA"/>
</dbReference>
<dbReference type="PANTHER" id="PTHR47406:SF2">
    <property type="entry name" value="ALPHA GLUCURONIDASE N-TERMINAL DOMAIN-CONTAINING PROTEIN"/>
    <property type="match status" value="1"/>
</dbReference>
<dbReference type="GO" id="GO:0016787">
    <property type="term" value="F:hydrolase activity"/>
    <property type="evidence" value="ECO:0007669"/>
    <property type="project" value="UniProtKB-KW"/>
</dbReference>
<dbReference type="InterPro" id="IPR032287">
    <property type="entry name" value="DUF4838"/>
</dbReference>
<dbReference type="Proteomes" id="UP001238163">
    <property type="component" value="Unassembled WGS sequence"/>
</dbReference>
<dbReference type="PANTHER" id="PTHR47406">
    <property type="entry name" value="COAGULATION FACTOR 5/8 TYPE, C-TERMINAL"/>
    <property type="match status" value="1"/>
</dbReference>
<evidence type="ECO:0008006" key="5">
    <source>
        <dbReference type="Google" id="ProtNLM"/>
    </source>
</evidence>
<dbReference type="EMBL" id="JAUSVL010000001">
    <property type="protein sequence ID" value="MDQ0291660.1"/>
    <property type="molecule type" value="Genomic_DNA"/>
</dbReference>
<proteinExistence type="predicted"/>
<keyword evidence="2" id="KW-0732">Signal</keyword>
<dbReference type="AlphaFoldDB" id="A0AAE3VJP4"/>
<evidence type="ECO:0000313" key="3">
    <source>
        <dbReference type="EMBL" id="MDQ0291660.1"/>
    </source>
</evidence>
<name>A0AAE3VJP4_9BACT</name>
<dbReference type="Pfam" id="PF16126">
    <property type="entry name" value="DUF4838"/>
    <property type="match status" value="1"/>
</dbReference>
<dbReference type="InterPro" id="IPR029018">
    <property type="entry name" value="Hex-like_dom2"/>
</dbReference>
<evidence type="ECO:0000256" key="2">
    <source>
        <dbReference type="SAM" id="SignalP"/>
    </source>
</evidence>
<reference evidence="3" key="1">
    <citation type="submission" date="2023-07" db="EMBL/GenBank/DDBJ databases">
        <title>Genomic Encyclopedia of Type Strains, Phase IV (KMG-IV): sequencing the most valuable type-strain genomes for metagenomic binning, comparative biology and taxonomic classification.</title>
        <authorList>
            <person name="Goeker M."/>
        </authorList>
    </citation>
    <scope>NUCLEOTIDE SEQUENCE</scope>
    <source>
        <strain evidence="3">DSM 24202</strain>
    </source>
</reference>
<dbReference type="RefSeq" id="WP_307264765.1">
    <property type="nucleotide sequence ID" value="NZ_JAUSVL010000001.1"/>
</dbReference>
<comment type="caution">
    <text evidence="3">The sequence shown here is derived from an EMBL/GenBank/DDBJ whole genome shotgun (WGS) entry which is preliminary data.</text>
</comment>